<name>A0A1V9FTJ9_9BACT</name>
<dbReference type="PANTHER" id="PTHR34595">
    <property type="entry name" value="BLR5612 PROTEIN"/>
    <property type="match status" value="1"/>
</dbReference>
<dbReference type="RefSeq" id="WP_081164154.1">
    <property type="nucleotide sequence ID" value="NZ_LWBP01000134.1"/>
</dbReference>
<dbReference type="AlphaFoldDB" id="A0A1V9FTJ9"/>
<dbReference type="EMBL" id="LWBP01000134">
    <property type="protein sequence ID" value="OQP61651.1"/>
    <property type="molecule type" value="Genomic_DNA"/>
</dbReference>
<dbReference type="Pfam" id="PF04168">
    <property type="entry name" value="Alpha-E"/>
    <property type="match status" value="1"/>
</dbReference>
<sequence>MLSRVADSLYWMSRYIERSDGILRMLKVNYAYSQDSISEFSWRPVLRLFTYLEETEAKQLETNPRGILQYIVADKGNPNAVVNIVTRARENARSVQDHITKELWQCLNDYYHTTKEEWLTHWLQKDDPITILDVLIKQGLLYYGTADITMSRGEGYSFMNIGKFLERAILSVDILNVRFINNQYNSDTAADAPYWKYLLLSIAGYELYLKTYRTGFDARNVIEQVVLNDHFPRSIIYSITRLQRYFDRLKKEGKVNNYQQLDFMIGKLLSKVRYSTAETIISQNLHQYLVDIKNDLYAIANALNQCCFAYS</sequence>
<dbReference type="InterPro" id="IPR007296">
    <property type="entry name" value="DUF403"/>
</dbReference>
<dbReference type="PANTHER" id="PTHR34595:SF7">
    <property type="entry name" value="SLL1039 PROTEIN"/>
    <property type="match status" value="1"/>
</dbReference>
<proteinExistence type="predicted"/>
<keyword evidence="3" id="KW-1185">Reference proteome</keyword>
<protein>
    <recommendedName>
        <fullName evidence="1">DUF403 domain-containing protein</fullName>
    </recommendedName>
</protein>
<reference evidence="3" key="1">
    <citation type="submission" date="2016-04" db="EMBL/GenBank/DDBJ databases">
        <authorList>
            <person name="Chen L."/>
            <person name="Zhuang W."/>
            <person name="Wang G."/>
        </authorList>
    </citation>
    <scope>NUCLEOTIDE SEQUENCE [LARGE SCALE GENOMIC DNA]</scope>
    <source>
        <strain evidence="3">208</strain>
    </source>
</reference>
<feature type="domain" description="DUF403" evidence="1">
    <location>
        <begin position="1"/>
        <end position="305"/>
    </location>
</feature>
<gene>
    <name evidence="2" type="ORF">A4R26_19005</name>
</gene>
<dbReference type="Proteomes" id="UP000192276">
    <property type="component" value="Unassembled WGS sequence"/>
</dbReference>
<dbReference type="InterPro" id="IPR051680">
    <property type="entry name" value="ATP-dep_Glu-Cys_Ligase-2"/>
</dbReference>
<dbReference type="OrthoDB" id="9803532at2"/>
<evidence type="ECO:0000313" key="2">
    <source>
        <dbReference type="EMBL" id="OQP61651.1"/>
    </source>
</evidence>
<accession>A0A1V9FTJ9</accession>
<organism evidence="2 3">
    <name type="scientific">Niastella populi</name>
    <dbReference type="NCBI Taxonomy" id="550983"/>
    <lineage>
        <taxon>Bacteria</taxon>
        <taxon>Pseudomonadati</taxon>
        <taxon>Bacteroidota</taxon>
        <taxon>Chitinophagia</taxon>
        <taxon>Chitinophagales</taxon>
        <taxon>Chitinophagaceae</taxon>
        <taxon>Niastella</taxon>
    </lineage>
</organism>
<evidence type="ECO:0000259" key="1">
    <source>
        <dbReference type="Pfam" id="PF04168"/>
    </source>
</evidence>
<evidence type="ECO:0000313" key="3">
    <source>
        <dbReference type="Proteomes" id="UP000192276"/>
    </source>
</evidence>
<dbReference type="STRING" id="550983.A4R26_19005"/>
<comment type="caution">
    <text evidence="2">The sequence shown here is derived from an EMBL/GenBank/DDBJ whole genome shotgun (WGS) entry which is preliminary data.</text>
</comment>